<feature type="binding site" evidence="12">
    <location>
        <begin position="125"/>
        <end position="129"/>
    </location>
    <ligand>
        <name>UDP-N-acetyl-alpha-D-glucosamine</name>
        <dbReference type="ChEBI" id="CHEBI:57705"/>
    </ligand>
</feature>
<keyword evidence="9 12" id="KW-0961">Cell wall biogenesis/degradation</keyword>
<dbReference type="NCBIfam" id="TIGR01072">
    <property type="entry name" value="murA"/>
    <property type="match status" value="1"/>
</dbReference>
<comment type="caution">
    <text evidence="12">Lacks conserved residue(s) required for the propagation of feature annotation.</text>
</comment>
<dbReference type="InterPro" id="IPR001986">
    <property type="entry name" value="Enolpyruvate_Tfrase_dom"/>
</dbReference>
<feature type="active site" description="Proton donor" evidence="12">
    <location>
        <position position="120"/>
    </location>
</feature>
<sequence>MDKKEILVINGGGPLEGEVTISGAKNSALPILAACVLGTEEIILDGVPGLKDVEIMIEVLRHLGSKVEYISEDSVRIDSSGINTCETPFELMDKMRASFVVMGPLLSRFKEAYTKAPGGCNIGARPIDLHLKGFEALGATNIVNDDEISIKTDGKLIGNEIYLDFPSVGATQNIMMAATLAEGETIIENAAKEPEIVDLASFLSKMGAKIKGAGTSTITIEGVEKLTGTRHTIIPDRIEAASYMIAAAMTKGNVTINNVIGSHIRPVIAKLIEMGAEVDEIDDEDIIKVKVDKKLKPTNIQTLPYPGFPTDVQAQFMALMTICEGESKIQETVFENRFMHVEQLNKMGAAIATSGNKATIAGVDQLHGADVRATDLRAGAALVIAALTAEGETRVSDIYHIDRGYSNLVEKFTNLGANIKRVEI</sequence>
<dbReference type="InterPro" id="IPR013792">
    <property type="entry name" value="RNA3'P_cycl/enolpyr_Trfase_a/b"/>
</dbReference>
<evidence type="ECO:0000313" key="14">
    <source>
        <dbReference type="EMBL" id="MFO3716148.1"/>
    </source>
</evidence>
<dbReference type="GO" id="GO:0008760">
    <property type="term" value="F:UDP-N-acetylglucosamine 1-carboxyvinyltransferase activity"/>
    <property type="evidence" value="ECO:0007669"/>
    <property type="project" value="UniProtKB-EC"/>
</dbReference>
<dbReference type="InterPro" id="IPR050068">
    <property type="entry name" value="MurA_subfamily"/>
</dbReference>
<dbReference type="EC" id="2.5.1.7" evidence="12"/>
<evidence type="ECO:0000256" key="11">
    <source>
        <dbReference type="ARBA" id="ARBA00047527"/>
    </source>
</evidence>
<keyword evidence="3 12" id="KW-0963">Cytoplasm</keyword>
<evidence type="ECO:0000313" key="15">
    <source>
        <dbReference type="Proteomes" id="UP001638015"/>
    </source>
</evidence>
<evidence type="ECO:0000256" key="9">
    <source>
        <dbReference type="ARBA" id="ARBA00023316"/>
    </source>
</evidence>
<gene>
    <name evidence="12 14" type="primary">murA</name>
    <name evidence="14" type="ORF">ACCQ40_05025</name>
</gene>
<comment type="similarity">
    <text evidence="10 12">Belongs to the EPSP synthase family. MurA subfamily.</text>
</comment>
<evidence type="ECO:0000256" key="8">
    <source>
        <dbReference type="ARBA" id="ARBA00023306"/>
    </source>
</evidence>
<keyword evidence="6 12" id="KW-0133">Cell shape</keyword>
<keyword evidence="7 12" id="KW-0573">Peptidoglycan synthesis</keyword>
<evidence type="ECO:0000256" key="3">
    <source>
        <dbReference type="ARBA" id="ARBA00022490"/>
    </source>
</evidence>
<evidence type="ECO:0000256" key="7">
    <source>
        <dbReference type="ARBA" id="ARBA00022984"/>
    </source>
</evidence>
<dbReference type="HAMAP" id="MF_00111">
    <property type="entry name" value="MurA"/>
    <property type="match status" value="1"/>
</dbReference>
<feature type="domain" description="Enolpyruvate transferase" evidence="13">
    <location>
        <begin position="10"/>
        <end position="411"/>
    </location>
</feature>
<feature type="binding site" evidence="12">
    <location>
        <position position="96"/>
    </location>
    <ligand>
        <name>UDP-N-acetyl-alpha-D-glucosamine</name>
        <dbReference type="ChEBI" id="CHEBI:57705"/>
    </ligand>
</feature>
<dbReference type="InterPro" id="IPR036968">
    <property type="entry name" value="Enolpyruvate_Tfrase_sf"/>
</dbReference>
<feature type="binding site" evidence="12">
    <location>
        <position position="333"/>
    </location>
    <ligand>
        <name>UDP-N-acetyl-alpha-D-glucosamine</name>
        <dbReference type="ChEBI" id="CHEBI:57705"/>
    </ligand>
</feature>
<comment type="catalytic activity">
    <reaction evidence="11 12">
        <text>phosphoenolpyruvate + UDP-N-acetyl-alpha-D-glucosamine = UDP-N-acetyl-3-O-(1-carboxyvinyl)-alpha-D-glucosamine + phosphate</text>
        <dbReference type="Rhea" id="RHEA:18681"/>
        <dbReference type="ChEBI" id="CHEBI:43474"/>
        <dbReference type="ChEBI" id="CHEBI:57705"/>
        <dbReference type="ChEBI" id="CHEBI:58702"/>
        <dbReference type="ChEBI" id="CHEBI:68483"/>
        <dbReference type="EC" id="2.5.1.7"/>
    </reaction>
</comment>
<dbReference type="InterPro" id="IPR005750">
    <property type="entry name" value="UDP_GlcNAc_COvinyl_MurA"/>
</dbReference>
<accession>A0ABW9MWB8</accession>
<dbReference type="PANTHER" id="PTHR43783">
    <property type="entry name" value="UDP-N-ACETYLGLUCOSAMINE 1-CARBOXYVINYLTRANSFERASE"/>
    <property type="match status" value="1"/>
</dbReference>
<comment type="caution">
    <text evidence="14">The sequence shown here is derived from an EMBL/GenBank/DDBJ whole genome shotgun (WGS) entry which is preliminary data.</text>
</comment>
<keyword evidence="5 12" id="KW-0808">Transferase</keyword>
<dbReference type="RefSeq" id="WP_410032875.1">
    <property type="nucleotide sequence ID" value="NZ_JBGMEH010000006.1"/>
</dbReference>
<dbReference type="Pfam" id="PF00275">
    <property type="entry name" value="EPSP_synthase"/>
    <property type="match status" value="1"/>
</dbReference>
<evidence type="ECO:0000256" key="12">
    <source>
        <dbReference type="HAMAP-Rule" id="MF_00111"/>
    </source>
</evidence>
<keyword evidence="8 12" id="KW-0131">Cell cycle</keyword>
<evidence type="ECO:0000256" key="5">
    <source>
        <dbReference type="ARBA" id="ARBA00022679"/>
    </source>
</evidence>
<evidence type="ECO:0000256" key="6">
    <source>
        <dbReference type="ARBA" id="ARBA00022960"/>
    </source>
</evidence>
<proteinExistence type="inferred from homology"/>
<feature type="modified residue" description="2-(S-cysteinyl)pyruvic acid O-phosphothioketal" evidence="12">
    <location>
        <position position="120"/>
    </location>
</feature>
<feature type="binding site" evidence="12">
    <location>
        <position position="311"/>
    </location>
    <ligand>
        <name>UDP-N-acetyl-alpha-D-glucosamine</name>
        <dbReference type="ChEBI" id="CHEBI:57705"/>
    </ligand>
</feature>
<keyword evidence="4 12" id="KW-0132">Cell division</keyword>
<feature type="binding site" evidence="12">
    <location>
        <begin position="25"/>
        <end position="26"/>
    </location>
    <ligand>
        <name>phosphoenolpyruvate</name>
        <dbReference type="ChEBI" id="CHEBI:58702"/>
    </ligand>
</feature>
<dbReference type="SUPFAM" id="SSF55205">
    <property type="entry name" value="EPT/RTPC-like"/>
    <property type="match status" value="1"/>
</dbReference>
<evidence type="ECO:0000256" key="2">
    <source>
        <dbReference type="ARBA" id="ARBA00004752"/>
    </source>
</evidence>
<comment type="subcellular location">
    <subcellularLocation>
        <location evidence="1 12">Cytoplasm</location>
    </subcellularLocation>
</comment>
<keyword evidence="12" id="KW-0670">Pyruvate</keyword>
<dbReference type="CDD" id="cd01555">
    <property type="entry name" value="UdpNAET"/>
    <property type="match status" value="1"/>
</dbReference>
<dbReference type="Proteomes" id="UP001638015">
    <property type="component" value="Unassembled WGS sequence"/>
</dbReference>
<keyword evidence="15" id="KW-1185">Reference proteome</keyword>
<dbReference type="NCBIfam" id="NF006873">
    <property type="entry name" value="PRK09369.1"/>
    <property type="match status" value="1"/>
</dbReference>
<comment type="pathway">
    <text evidence="2 12">Cell wall biogenesis; peptidoglycan biosynthesis.</text>
</comment>
<comment type="function">
    <text evidence="12">Cell wall formation. Adds enolpyruvyl to UDP-N-acetylglucosamine.</text>
</comment>
<dbReference type="EMBL" id="JBGMEH010000006">
    <property type="protein sequence ID" value="MFO3716148.1"/>
    <property type="molecule type" value="Genomic_DNA"/>
</dbReference>
<evidence type="ECO:0000259" key="13">
    <source>
        <dbReference type="Pfam" id="PF00275"/>
    </source>
</evidence>
<reference evidence="14 15" key="1">
    <citation type="journal article" date="2025" name="Anaerobe">
        <title>Description of Anaerococcus kampingiae sp. nov., Anaerococcus groningensis sp. nov., Anaerococcus martiniensis sp. nov., and Anaerococcus cruorum sp. nov., isolated from human clinical specimens.</title>
        <authorList>
            <person name="Boiten K.E."/>
            <person name="Meijer J."/>
            <person name="van Wezel E.M."/>
            <person name="Veloo A.C.M."/>
        </authorList>
    </citation>
    <scope>NUCLEOTIDE SEQUENCE [LARGE SCALE GENOMIC DNA]</scope>
    <source>
        <strain evidence="14 15">ENR1039</strain>
    </source>
</reference>
<protein>
    <recommendedName>
        <fullName evidence="12">UDP-N-acetylglucosamine 1-carboxyvinyltransferase</fullName>
        <ecNumber evidence="12">2.5.1.7</ecNumber>
    </recommendedName>
    <alternativeName>
        <fullName evidence="12">Enoylpyruvate transferase</fullName>
    </alternativeName>
    <alternativeName>
        <fullName evidence="12">UDP-N-acetylglucosamine enolpyruvyl transferase</fullName>
        <shortName evidence="12">EPT</shortName>
    </alternativeName>
</protein>
<name>A0ABW9MWB8_9FIRM</name>
<evidence type="ECO:0000256" key="4">
    <source>
        <dbReference type="ARBA" id="ARBA00022618"/>
    </source>
</evidence>
<evidence type="ECO:0000256" key="10">
    <source>
        <dbReference type="ARBA" id="ARBA00038367"/>
    </source>
</evidence>
<dbReference type="PANTHER" id="PTHR43783:SF1">
    <property type="entry name" value="UDP-N-ACETYLGLUCOSAMINE 1-CARBOXYVINYLTRANSFERASE"/>
    <property type="match status" value="1"/>
</dbReference>
<evidence type="ECO:0000256" key="1">
    <source>
        <dbReference type="ARBA" id="ARBA00004496"/>
    </source>
</evidence>
<dbReference type="Gene3D" id="3.65.10.10">
    <property type="entry name" value="Enolpyruvate transferase domain"/>
    <property type="match status" value="2"/>
</dbReference>
<organism evidence="14 15">
    <name type="scientific">Anaerococcus cruorum</name>
    <dbReference type="NCBI Taxonomy" id="3115617"/>
    <lineage>
        <taxon>Bacteria</taxon>
        <taxon>Bacillati</taxon>
        <taxon>Bacillota</taxon>
        <taxon>Tissierellia</taxon>
        <taxon>Tissierellales</taxon>
        <taxon>Peptoniphilaceae</taxon>
        <taxon>Anaerococcus</taxon>
    </lineage>
</organism>